<sequence>MRLYTISMEFPKDFIWGTAMSAHQTEGNNTNSDWWKWEVEKDGRRDLPLEASGPACDSYNRYAEDFELCKQLNSNAVRLSIEWARIEPRKGMYDNKALEHYKKVLKTAKEKGLKTFVTFHHFTNPIWLSEMGGWLNFKTPELFSDFAEKSAEYLGEFCDAIITINEPQVYASMSYIVGTWPPNKKSLLMSGIVQINMMRAHNRAYKKIKEVYKKPVGIVKNISWCEYSSYTVFDKLLAKILFFFNSDFFLKPVSKNSDFIGLNYYFTNRVVKLRIRNPDNPVNDLGWWINYDGLYKVLMSLKKYNLPIYITENGLADSHDRQRTDFIKKMLTQVHTALSRGVKIKGYFYWSLLDNYEWHHGFWPRFGLVEIDRTNGLKRMPRKSFYDYAEICKNGIVK</sequence>
<gene>
    <name evidence="6" type="ORF">DIU24_03390</name>
</gene>
<dbReference type="EMBL" id="DQFB01000004">
    <property type="protein sequence ID" value="HCQ40724.1"/>
    <property type="molecule type" value="Genomic_DNA"/>
</dbReference>
<dbReference type="GO" id="GO:0008422">
    <property type="term" value="F:beta-glucosidase activity"/>
    <property type="evidence" value="ECO:0007669"/>
    <property type="project" value="TreeGrafter"/>
</dbReference>
<dbReference type="InterPro" id="IPR001360">
    <property type="entry name" value="Glyco_hydro_1"/>
</dbReference>
<evidence type="ECO:0008006" key="8">
    <source>
        <dbReference type="Google" id="ProtNLM"/>
    </source>
</evidence>
<proteinExistence type="inferred from homology"/>
<protein>
    <recommendedName>
        <fullName evidence="8">Glycoside hydrolase family 1 protein</fullName>
    </recommendedName>
</protein>
<dbReference type="PANTHER" id="PTHR10353:SF209">
    <property type="entry name" value="GALACTOLIPID GALACTOSYLTRANSFERASE SFR2, CHLOROPLASTIC"/>
    <property type="match status" value="1"/>
</dbReference>
<evidence type="ECO:0000256" key="1">
    <source>
        <dbReference type="ARBA" id="ARBA00010838"/>
    </source>
</evidence>
<comment type="similarity">
    <text evidence="1 5">Belongs to the glycosyl hydrolase 1 family.</text>
</comment>
<dbReference type="Pfam" id="PF00232">
    <property type="entry name" value="Glyco_hydro_1"/>
    <property type="match status" value="2"/>
</dbReference>
<name>A0A656PN93_UNCKA</name>
<dbReference type="AlphaFoldDB" id="A0A656PN93"/>
<dbReference type="InterPro" id="IPR017853">
    <property type="entry name" value="GH"/>
</dbReference>
<reference evidence="6 7" key="1">
    <citation type="journal article" date="2018" name="Nat. Biotechnol.">
        <title>A standardized bacterial taxonomy based on genome phylogeny substantially revises the tree of life.</title>
        <authorList>
            <person name="Parks D.H."/>
            <person name="Chuvochina M."/>
            <person name="Waite D.W."/>
            <person name="Rinke C."/>
            <person name="Skarshewski A."/>
            <person name="Chaumeil P.A."/>
            <person name="Hugenholtz P."/>
        </authorList>
    </citation>
    <scope>NUCLEOTIDE SEQUENCE [LARGE SCALE GENOMIC DNA]</scope>
    <source>
        <strain evidence="6">UBA12021</strain>
    </source>
</reference>
<dbReference type="PROSITE" id="PS00572">
    <property type="entry name" value="GLYCOSYL_HYDROL_F1_1"/>
    <property type="match status" value="1"/>
</dbReference>
<evidence type="ECO:0000313" key="6">
    <source>
        <dbReference type="EMBL" id="HCQ40724.1"/>
    </source>
</evidence>
<evidence type="ECO:0000313" key="7">
    <source>
        <dbReference type="Proteomes" id="UP000262056"/>
    </source>
</evidence>
<dbReference type="SUPFAM" id="SSF51445">
    <property type="entry name" value="(Trans)glycosidases"/>
    <property type="match status" value="1"/>
</dbReference>
<evidence type="ECO:0000256" key="3">
    <source>
        <dbReference type="ARBA" id="ARBA00023295"/>
    </source>
</evidence>
<feature type="active site" description="Nucleophile" evidence="4">
    <location>
        <position position="312"/>
    </location>
</feature>
<evidence type="ECO:0000256" key="5">
    <source>
        <dbReference type="RuleBase" id="RU003690"/>
    </source>
</evidence>
<dbReference type="InterPro" id="IPR018120">
    <property type="entry name" value="Glyco_hydro_1_AS"/>
</dbReference>
<organism evidence="6 7">
    <name type="scientific">candidate division WWE3 bacterium</name>
    <dbReference type="NCBI Taxonomy" id="2053526"/>
    <lineage>
        <taxon>Bacteria</taxon>
        <taxon>Katanobacteria</taxon>
    </lineage>
</organism>
<comment type="caution">
    <text evidence="6">The sequence shown here is derived from an EMBL/GenBank/DDBJ whole genome shotgun (WGS) entry which is preliminary data.</text>
</comment>
<dbReference type="GO" id="GO:0005975">
    <property type="term" value="P:carbohydrate metabolic process"/>
    <property type="evidence" value="ECO:0007669"/>
    <property type="project" value="InterPro"/>
</dbReference>
<dbReference type="Gene3D" id="3.20.20.80">
    <property type="entry name" value="Glycosidases"/>
    <property type="match status" value="1"/>
</dbReference>
<accession>A0A656PN93</accession>
<dbReference type="PANTHER" id="PTHR10353">
    <property type="entry name" value="GLYCOSYL HYDROLASE"/>
    <property type="match status" value="1"/>
</dbReference>
<evidence type="ECO:0000256" key="4">
    <source>
        <dbReference type="PROSITE-ProRule" id="PRU10055"/>
    </source>
</evidence>
<evidence type="ECO:0000256" key="2">
    <source>
        <dbReference type="ARBA" id="ARBA00022801"/>
    </source>
</evidence>
<keyword evidence="3" id="KW-0326">Glycosidase</keyword>
<dbReference type="Proteomes" id="UP000262056">
    <property type="component" value="Unassembled WGS sequence"/>
</dbReference>
<keyword evidence="2" id="KW-0378">Hydrolase</keyword>
<dbReference type="PRINTS" id="PR00131">
    <property type="entry name" value="GLHYDRLASE1"/>
</dbReference>